<organism evidence="1 2">
    <name type="scientific">Dendrolimus kikuchii</name>
    <dbReference type="NCBI Taxonomy" id="765133"/>
    <lineage>
        <taxon>Eukaryota</taxon>
        <taxon>Metazoa</taxon>
        <taxon>Ecdysozoa</taxon>
        <taxon>Arthropoda</taxon>
        <taxon>Hexapoda</taxon>
        <taxon>Insecta</taxon>
        <taxon>Pterygota</taxon>
        <taxon>Neoptera</taxon>
        <taxon>Endopterygota</taxon>
        <taxon>Lepidoptera</taxon>
        <taxon>Glossata</taxon>
        <taxon>Ditrysia</taxon>
        <taxon>Bombycoidea</taxon>
        <taxon>Lasiocampidae</taxon>
        <taxon>Dendrolimus</taxon>
    </lineage>
</organism>
<evidence type="ECO:0000313" key="1">
    <source>
        <dbReference type="EMBL" id="KAJ0182671.1"/>
    </source>
</evidence>
<keyword evidence="2" id="KW-1185">Reference proteome</keyword>
<gene>
    <name evidence="1" type="ORF">K1T71_002040</name>
</gene>
<name>A0ACC1DH24_9NEOP</name>
<protein>
    <submittedName>
        <fullName evidence="1">Uncharacterized protein</fullName>
    </submittedName>
</protein>
<dbReference type="EMBL" id="CM034389">
    <property type="protein sequence ID" value="KAJ0182671.1"/>
    <property type="molecule type" value="Genomic_DNA"/>
</dbReference>
<evidence type="ECO:0000313" key="2">
    <source>
        <dbReference type="Proteomes" id="UP000824533"/>
    </source>
</evidence>
<sequence length="310" mass="33594">MADLLLSSTEKIFIVHGVQDDYRSDGRSNIDYRPMELETEVVSHASGSARLRLANTDVLVGVKTEIDTPKPDQPGLGKIEFFVDCSANATPEFEGRGGEQLANSISNMMQRAYQSSQAFELKQLCILEGKQCWKLYIDILILESGGNLYDAVSLAVKAALFNTRIPFVKAVLMDGGNVDLQLSDDPYDCKHLDVGCAPLLITLCKIGDKCVVDPSAEEESCSVISVVVGVTGNTKSYCSGKEIDSVKSLERKCSTIGMNGSGSLAPQTLQSAIMQGMVAAESLDEALGQALLRERQENVILKKHAYGFLK</sequence>
<proteinExistence type="predicted"/>
<comment type="caution">
    <text evidence="1">The sequence shown here is derived from an EMBL/GenBank/DDBJ whole genome shotgun (WGS) entry which is preliminary data.</text>
</comment>
<reference evidence="1 2" key="1">
    <citation type="journal article" date="2021" name="Front. Genet.">
        <title>Chromosome-Level Genome Assembly Reveals Significant Gene Expansion in the Toll and IMD Signaling Pathways of Dendrolimus kikuchii.</title>
        <authorList>
            <person name="Zhou J."/>
            <person name="Wu P."/>
            <person name="Xiong Z."/>
            <person name="Liu N."/>
            <person name="Zhao N."/>
            <person name="Ji M."/>
            <person name="Qiu Y."/>
            <person name="Yang B."/>
        </authorList>
    </citation>
    <scope>NUCLEOTIDE SEQUENCE [LARGE SCALE GENOMIC DNA]</scope>
    <source>
        <strain evidence="1">Ann1</strain>
    </source>
</reference>
<dbReference type="Proteomes" id="UP000824533">
    <property type="component" value="Linkage Group LG03"/>
</dbReference>
<accession>A0ACC1DH24</accession>